<sequence>MSEINEQRVCIKFCLKLGKNASETYTMIKTAFGDDSLSRSVTFEWLKHFEDSRQSIKDDPRSGRPSTSRNDDVVANIYEKLRNDRRLTVRELANEAGISIGSCHEILTEKLQMRRVAAKFVPRLLISEQNENRLTICQDLKNRSADINCIKNIVTWDETWVYGYDLETKLQSSQWKTKFSPLPKKARQVRSNVKTMLIVFSDIEGMNLCLMDKQSIRYSIKMYNTFARENSQKAPRKLAKWNLVSSSRQCASTFSIVNS</sequence>
<dbReference type="Pfam" id="PF17906">
    <property type="entry name" value="HTH_48"/>
    <property type="match status" value="1"/>
</dbReference>
<dbReference type="GO" id="GO:0003676">
    <property type="term" value="F:nucleic acid binding"/>
    <property type="evidence" value="ECO:0007669"/>
    <property type="project" value="InterPro"/>
</dbReference>
<protein>
    <recommendedName>
        <fullName evidence="1">Mos1 transposase HTH domain-containing protein</fullName>
    </recommendedName>
</protein>
<comment type="caution">
    <text evidence="2">The sequence shown here is derived from an EMBL/GenBank/DDBJ whole genome shotgun (WGS) entry which is preliminary data.</text>
</comment>
<gene>
    <name evidence="2" type="ORF">AGLY_015254</name>
</gene>
<dbReference type="InterPro" id="IPR041426">
    <property type="entry name" value="Mos1_HTH"/>
</dbReference>
<name>A0A6G0T1I9_APHGL</name>
<dbReference type="PANTHER" id="PTHR46060:SF1">
    <property type="entry name" value="MARINER MOS1 TRANSPOSASE-LIKE PROTEIN"/>
    <property type="match status" value="1"/>
</dbReference>
<dbReference type="OrthoDB" id="6716714at2759"/>
<feature type="domain" description="Mos1 transposase HTH" evidence="1">
    <location>
        <begin position="8"/>
        <end position="50"/>
    </location>
</feature>
<dbReference type="Gene3D" id="1.10.10.1450">
    <property type="match status" value="1"/>
</dbReference>
<proteinExistence type="predicted"/>
<dbReference type="PANTHER" id="PTHR46060">
    <property type="entry name" value="MARINER MOS1 TRANSPOSASE-LIKE PROTEIN"/>
    <property type="match status" value="1"/>
</dbReference>
<organism evidence="2 3">
    <name type="scientific">Aphis glycines</name>
    <name type="common">Soybean aphid</name>
    <dbReference type="NCBI Taxonomy" id="307491"/>
    <lineage>
        <taxon>Eukaryota</taxon>
        <taxon>Metazoa</taxon>
        <taxon>Ecdysozoa</taxon>
        <taxon>Arthropoda</taxon>
        <taxon>Hexapoda</taxon>
        <taxon>Insecta</taxon>
        <taxon>Pterygota</taxon>
        <taxon>Neoptera</taxon>
        <taxon>Paraneoptera</taxon>
        <taxon>Hemiptera</taxon>
        <taxon>Sternorrhyncha</taxon>
        <taxon>Aphidomorpha</taxon>
        <taxon>Aphidoidea</taxon>
        <taxon>Aphididae</taxon>
        <taxon>Aphidini</taxon>
        <taxon>Aphis</taxon>
        <taxon>Aphis</taxon>
    </lineage>
</organism>
<evidence type="ECO:0000259" key="1">
    <source>
        <dbReference type="Pfam" id="PF17906"/>
    </source>
</evidence>
<dbReference type="InterPro" id="IPR052709">
    <property type="entry name" value="Transposase-MT_Hybrid"/>
</dbReference>
<dbReference type="Proteomes" id="UP000475862">
    <property type="component" value="Unassembled WGS sequence"/>
</dbReference>
<dbReference type="Gene3D" id="3.30.420.10">
    <property type="entry name" value="Ribonuclease H-like superfamily/Ribonuclease H"/>
    <property type="match status" value="1"/>
</dbReference>
<evidence type="ECO:0000313" key="2">
    <source>
        <dbReference type="EMBL" id="KAE9524215.1"/>
    </source>
</evidence>
<dbReference type="EMBL" id="VYZN01000070">
    <property type="protein sequence ID" value="KAE9524215.1"/>
    <property type="molecule type" value="Genomic_DNA"/>
</dbReference>
<dbReference type="AlphaFoldDB" id="A0A6G0T1I9"/>
<evidence type="ECO:0000313" key="3">
    <source>
        <dbReference type="Proteomes" id="UP000475862"/>
    </source>
</evidence>
<reference evidence="2 3" key="1">
    <citation type="submission" date="2019-08" db="EMBL/GenBank/DDBJ databases">
        <title>The genome of the soybean aphid Biotype 1, its phylome, world population structure and adaptation to the North American continent.</title>
        <authorList>
            <person name="Giordano R."/>
            <person name="Donthu R.K."/>
            <person name="Hernandez A.G."/>
            <person name="Wright C.L."/>
            <person name="Zimin A.V."/>
        </authorList>
    </citation>
    <scope>NUCLEOTIDE SEQUENCE [LARGE SCALE GENOMIC DNA]</scope>
    <source>
        <tissue evidence="2">Whole aphids</tissue>
    </source>
</reference>
<dbReference type="InterPro" id="IPR036397">
    <property type="entry name" value="RNaseH_sf"/>
</dbReference>
<accession>A0A6G0T1I9</accession>
<keyword evidence="3" id="KW-1185">Reference proteome</keyword>